<keyword evidence="1" id="KW-0663">Pyridoxal phosphate</keyword>
<dbReference type="InterPro" id="IPR006948">
    <property type="entry name" value="Alliinase_C"/>
</dbReference>
<dbReference type="Gene3D" id="3.40.640.10">
    <property type="entry name" value="Type I PLP-dependent aspartate aminotransferase-like (Major domain)"/>
    <property type="match status" value="1"/>
</dbReference>
<evidence type="ECO:0000256" key="1">
    <source>
        <dbReference type="ARBA" id="ARBA00022898"/>
    </source>
</evidence>
<proteinExistence type="predicted"/>
<dbReference type="GO" id="GO:0008483">
    <property type="term" value="F:transaminase activity"/>
    <property type="evidence" value="ECO:0007669"/>
    <property type="project" value="UniProtKB-KW"/>
</dbReference>
<accession>A0AAW2IUY1</accession>
<dbReference type="InterPro" id="IPR015421">
    <property type="entry name" value="PyrdxlP-dep_Trfase_major"/>
</dbReference>
<reference evidence="3" key="1">
    <citation type="submission" date="2020-06" db="EMBL/GenBank/DDBJ databases">
        <authorList>
            <person name="Li T."/>
            <person name="Hu X."/>
            <person name="Zhang T."/>
            <person name="Song X."/>
            <person name="Zhang H."/>
            <person name="Dai N."/>
            <person name="Sheng W."/>
            <person name="Hou X."/>
            <person name="Wei L."/>
        </authorList>
    </citation>
    <scope>NUCLEOTIDE SEQUENCE</scope>
    <source>
        <strain evidence="3">G01</strain>
        <tissue evidence="3">Leaf</tissue>
    </source>
</reference>
<dbReference type="PANTHER" id="PTHR43795:SF20">
    <property type="entry name" value="TRYPTOPHAN AMINOTRANSFERASE-RELATED PROTEIN 3"/>
    <property type="match status" value="1"/>
</dbReference>
<dbReference type="SUPFAM" id="SSF53383">
    <property type="entry name" value="PLP-dependent transferases"/>
    <property type="match status" value="1"/>
</dbReference>
<dbReference type="Pfam" id="PF04864">
    <property type="entry name" value="Alliinase_C"/>
    <property type="match status" value="1"/>
</dbReference>
<organism evidence="3">
    <name type="scientific">Sesamum angustifolium</name>
    <dbReference type="NCBI Taxonomy" id="2727405"/>
    <lineage>
        <taxon>Eukaryota</taxon>
        <taxon>Viridiplantae</taxon>
        <taxon>Streptophyta</taxon>
        <taxon>Embryophyta</taxon>
        <taxon>Tracheophyta</taxon>
        <taxon>Spermatophyta</taxon>
        <taxon>Magnoliopsida</taxon>
        <taxon>eudicotyledons</taxon>
        <taxon>Gunneridae</taxon>
        <taxon>Pentapetalae</taxon>
        <taxon>asterids</taxon>
        <taxon>lamiids</taxon>
        <taxon>Lamiales</taxon>
        <taxon>Pedaliaceae</taxon>
        <taxon>Sesamum</taxon>
    </lineage>
</organism>
<dbReference type="EMBL" id="JACGWK010001580">
    <property type="protein sequence ID" value="KAL0285643.1"/>
    <property type="molecule type" value="Genomic_DNA"/>
</dbReference>
<feature type="domain" description="Alliinase C-terminal" evidence="2">
    <location>
        <begin position="7"/>
        <end position="144"/>
    </location>
</feature>
<keyword evidence="3" id="KW-0032">Aminotransferase</keyword>
<evidence type="ECO:0000259" key="2">
    <source>
        <dbReference type="Pfam" id="PF04864"/>
    </source>
</evidence>
<dbReference type="InterPro" id="IPR015424">
    <property type="entry name" value="PyrdxlP-dep_Trfase"/>
</dbReference>
<dbReference type="PANTHER" id="PTHR43795">
    <property type="entry name" value="BIFUNCTIONAL ASPARTATE AMINOTRANSFERASE AND GLUTAMATE/ASPARTATE-PREPHENATE AMINOTRANSFERASE-RELATED"/>
    <property type="match status" value="1"/>
</dbReference>
<keyword evidence="3" id="KW-0808">Transferase</keyword>
<protein>
    <submittedName>
        <fullName evidence="3">Tryptophan aminotransferase-related protein 4</fullName>
    </submittedName>
</protein>
<comment type="caution">
    <text evidence="3">The sequence shown here is derived from an EMBL/GenBank/DDBJ whole genome shotgun (WGS) entry which is preliminary data.</text>
</comment>
<sequence length="151" mass="16884">MAQNEYDYSDNSYISQELEKNIRKLHAITKNSVTDGRYIVFGAGATQLLNAAVYALSMNMSSPAKVVAEKPFYPVYKEQTEFFKAKQFEFHGDASLLRNGTSNTTENVIEFVASPKYPDGNLKKAVLEGPSVKTIHDYAYYGPLHRNSSPS</sequence>
<evidence type="ECO:0000313" key="3">
    <source>
        <dbReference type="EMBL" id="KAL0285643.1"/>
    </source>
</evidence>
<dbReference type="AlphaFoldDB" id="A0AAW2IUY1"/>
<gene>
    <name evidence="3" type="ORF">Sangu_2771000</name>
</gene>
<name>A0AAW2IUY1_9LAMI</name>
<dbReference type="GO" id="GO:0006520">
    <property type="term" value="P:amino acid metabolic process"/>
    <property type="evidence" value="ECO:0007669"/>
    <property type="project" value="TreeGrafter"/>
</dbReference>
<dbReference type="GO" id="GO:0016846">
    <property type="term" value="F:carbon-sulfur lyase activity"/>
    <property type="evidence" value="ECO:0007669"/>
    <property type="project" value="InterPro"/>
</dbReference>
<reference evidence="3" key="2">
    <citation type="journal article" date="2024" name="Plant">
        <title>Genomic evolution and insights into agronomic trait innovations of Sesamum species.</title>
        <authorList>
            <person name="Miao H."/>
            <person name="Wang L."/>
            <person name="Qu L."/>
            <person name="Liu H."/>
            <person name="Sun Y."/>
            <person name="Le M."/>
            <person name="Wang Q."/>
            <person name="Wei S."/>
            <person name="Zheng Y."/>
            <person name="Lin W."/>
            <person name="Duan Y."/>
            <person name="Cao H."/>
            <person name="Xiong S."/>
            <person name="Wang X."/>
            <person name="Wei L."/>
            <person name="Li C."/>
            <person name="Ma Q."/>
            <person name="Ju M."/>
            <person name="Zhao R."/>
            <person name="Li G."/>
            <person name="Mu C."/>
            <person name="Tian Q."/>
            <person name="Mei H."/>
            <person name="Zhang T."/>
            <person name="Gao T."/>
            <person name="Zhang H."/>
        </authorList>
    </citation>
    <scope>NUCLEOTIDE SEQUENCE</scope>
    <source>
        <strain evidence="3">G01</strain>
    </source>
</reference>
<dbReference type="InterPro" id="IPR050478">
    <property type="entry name" value="Ethylene_sulfur-biosynth"/>
</dbReference>